<dbReference type="PROSITE" id="PS50222">
    <property type="entry name" value="EF_HAND_2"/>
    <property type="match status" value="3"/>
</dbReference>
<organism evidence="3 4">
    <name type="scientific">Brevundimonas intermedia</name>
    <dbReference type="NCBI Taxonomy" id="74315"/>
    <lineage>
        <taxon>Bacteria</taxon>
        <taxon>Pseudomonadati</taxon>
        <taxon>Pseudomonadota</taxon>
        <taxon>Alphaproteobacteria</taxon>
        <taxon>Caulobacterales</taxon>
        <taxon>Caulobacteraceae</taxon>
        <taxon>Brevundimonas</taxon>
    </lineage>
</organism>
<dbReference type="InterPro" id="IPR052591">
    <property type="entry name" value="CML21-like"/>
</dbReference>
<dbReference type="Pfam" id="PF13499">
    <property type="entry name" value="EF-hand_7"/>
    <property type="match status" value="1"/>
</dbReference>
<reference evidence="3" key="1">
    <citation type="journal article" date="2014" name="Int. J. Syst. Evol. Microbiol.">
        <title>Complete genome of a new Firmicutes species belonging to the dominant human colonic microbiota ('Ruminococcus bicirculans') reveals two chromosomes and a selective capacity to utilize plant glucans.</title>
        <authorList>
            <consortium name="NISC Comparative Sequencing Program"/>
            <person name="Wegmann U."/>
            <person name="Louis P."/>
            <person name="Goesmann A."/>
            <person name="Henrissat B."/>
            <person name="Duncan S.H."/>
            <person name="Flint H.J."/>
        </authorList>
    </citation>
    <scope>NUCLEOTIDE SEQUENCE</scope>
    <source>
        <strain evidence="3">VKM B-1499</strain>
    </source>
</reference>
<dbReference type="Gene3D" id="1.10.238.10">
    <property type="entry name" value="EF-hand"/>
    <property type="match status" value="2"/>
</dbReference>
<dbReference type="InterPro" id="IPR011992">
    <property type="entry name" value="EF-hand-dom_pair"/>
</dbReference>
<feature type="compositionally biased region" description="Pro residues" evidence="1">
    <location>
        <begin position="78"/>
        <end position="87"/>
    </location>
</feature>
<feature type="domain" description="EF-hand" evidence="2">
    <location>
        <begin position="133"/>
        <end position="161"/>
    </location>
</feature>
<dbReference type="SUPFAM" id="SSF47473">
    <property type="entry name" value="EF-hand"/>
    <property type="match status" value="1"/>
</dbReference>
<dbReference type="PANTHER" id="PTHR23064">
    <property type="entry name" value="TROPONIN"/>
    <property type="match status" value="1"/>
</dbReference>
<evidence type="ECO:0000313" key="4">
    <source>
        <dbReference type="Proteomes" id="UP001143509"/>
    </source>
</evidence>
<feature type="domain" description="EF-hand" evidence="2">
    <location>
        <begin position="45"/>
        <end position="80"/>
    </location>
</feature>
<feature type="domain" description="EF-hand" evidence="2">
    <location>
        <begin position="94"/>
        <end position="129"/>
    </location>
</feature>
<proteinExistence type="predicted"/>
<dbReference type="EMBL" id="BSFD01000002">
    <property type="protein sequence ID" value="GLK48206.1"/>
    <property type="molecule type" value="Genomic_DNA"/>
</dbReference>
<sequence length="182" mass="18167">MSALLESQETASTGKDFVSGLISDLDSDGDGGLSLTEVGTALGVSDTSEISDAFASLDADSDGVMSADELESGLQAMGPPPGGPPPGGGAAPASAEETAETVFDAADTNEDGTVSLEELMASLEEDDSSSISDAFAAVDTDSDGGISVTELTSAFESMRAKQVESYGSWASEEMTGSLMAAA</sequence>
<dbReference type="Pfam" id="PF13202">
    <property type="entry name" value="EF-hand_5"/>
    <property type="match status" value="1"/>
</dbReference>
<keyword evidence="4" id="KW-1185">Reference proteome</keyword>
<evidence type="ECO:0000313" key="3">
    <source>
        <dbReference type="EMBL" id="GLK48206.1"/>
    </source>
</evidence>
<dbReference type="CDD" id="cd00051">
    <property type="entry name" value="EFh"/>
    <property type="match status" value="1"/>
</dbReference>
<comment type="caution">
    <text evidence="3">The sequence shown here is derived from an EMBL/GenBank/DDBJ whole genome shotgun (WGS) entry which is preliminary data.</text>
</comment>
<reference evidence="3" key="2">
    <citation type="submission" date="2023-01" db="EMBL/GenBank/DDBJ databases">
        <authorList>
            <person name="Sun Q."/>
            <person name="Evtushenko L."/>
        </authorList>
    </citation>
    <scope>NUCLEOTIDE SEQUENCE</scope>
    <source>
        <strain evidence="3">VKM B-1499</strain>
    </source>
</reference>
<evidence type="ECO:0000256" key="1">
    <source>
        <dbReference type="SAM" id="MobiDB-lite"/>
    </source>
</evidence>
<dbReference type="SMART" id="SM00054">
    <property type="entry name" value="EFh"/>
    <property type="match status" value="4"/>
</dbReference>
<protein>
    <recommendedName>
        <fullName evidence="2">EF-hand domain-containing protein</fullName>
    </recommendedName>
</protein>
<dbReference type="InterPro" id="IPR002048">
    <property type="entry name" value="EF_hand_dom"/>
</dbReference>
<dbReference type="InterPro" id="IPR018247">
    <property type="entry name" value="EF_Hand_1_Ca_BS"/>
</dbReference>
<name>A0ABQ5T8S8_9CAUL</name>
<feature type="region of interest" description="Disordered" evidence="1">
    <location>
        <begin position="72"/>
        <end position="111"/>
    </location>
</feature>
<dbReference type="PROSITE" id="PS00018">
    <property type="entry name" value="EF_HAND_1"/>
    <property type="match status" value="2"/>
</dbReference>
<accession>A0ABQ5T8S8</accession>
<dbReference type="Proteomes" id="UP001143509">
    <property type="component" value="Unassembled WGS sequence"/>
</dbReference>
<evidence type="ECO:0000259" key="2">
    <source>
        <dbReference type="PROSITE" id="PS50222"/>
    </source>
</evidence>
<gene>
    <name evidence="3" type="ORF">GCM10017620_11790</name>
</gene>